<keyword evidence="7" id="KW-0527">Neuropeptide</keyword>
<comment type="subcellular location">
    <subcellularLocation>
        <location evidence="1">Secreted</location>
    </subcellularLocation>
</comment>
<evidence type="ECO:0000256" key="7">
    <source>
        <dbReference type="ARBA" id="ARBA00023320"/>
    </source>
</evidence>
<evidence type="ECO:0000256" key="4">
    <source>
        <dbReference type="ARBA" id="ARBA00022525"/>
    </source>
</evidence>
<keyword evidence="9" id="KW-1185">Reference proteome</keyword>
<name>A0A6P6LLW6_CARAU</name>
<dbReference type="GO" id="GO:0007218">
    <property type="term" value="P:neuropeptide signaling pathway"/>
    <property type="evidence" value="ECO:0007669"/>
    <property type="project" value="UniProtKB-KW"/>
</dbReference>
<organism evidence="9 10">
    <name type="scientific">Carassius auratus</name>
    <name type="common">Goldfish</name>
    <dbReference type="NCBI Taxonomy" id="7957"/>
    <lineage>
        <taxon>Eukaryota</taxon>
        <taxon>Metazoa</taxon>
        <taxon>Chordata</taxon>
        <taxon>Craniata</taxon>
        <taxon>Vertebrata</taxon>
        <taxon>Euteleostomi</taxon>
        <taxon>Actinopterygii</taxon>
        <taxon>Neopterygii</taxon>
        <taxon>Teleostei</taxon>
        <taxon>Ostariophysi</taxon>
        <taxon>Cypriniformes</taxon>
        <taxon>Cyprinidae</taxon>
        <taxon>Cyprininae</taxon>
        <taxon>Carassius</taxon>
    </lineage>
</organism>
<dbReference type="PANTHER" id="PTHR28585:SF1">
    <property type="entry name" value="TUBEROINFUNDIBULAR PEPTIDE OF 39 RESIDUES"/>
    <property type="match status" value="1"/>
</dbReference>
<sequence>MEDLQTSLESHKKTDWIFDSRQRASQQHTAKRKNCSTKMVTLFLPPRPALLFLVLLSVTLMTSAFPQPQLRPLQSNLPAIGQEDSKGEQWEVLYPSISLRDWSIQMLTAPDFGAAKSGAEQLVGENWFPLSQSQMEEELVKGWPGNWPSRLGHQQKRNIVVADDAAFREKSKLLTAMERQKWLNSYMQKLLVVNSK</sequence>
<keyword evidence="4" id="KW-0964">Secreted</keyword>
<evidence type="ECO:0000256" key="5">
    <source>
        <dbReference type="ARBA" id="ARBA00022685"/>
    </source>
</evidence>
<evidence type="ECO:0000256" key="8">
    <source>
        <dbReference type="ARBA" id="ARBA00030147"/>
    </source>
</evidence>
<reference evidence="10" key="1">
    <citation type="submission" date="2025-08" db="UniProtKB">
        <authorList>
            <consortium name="RefSeq"/>
        </authorList>
    </citation>
    <scope>IDENTIFICATION</scope>
    <source>
        <strain evidence="10">Wakin</strain>
        <tissue evidence="10">Muscle</tissue>
    </source>
</reference>
<dbReference type="OrthoDB" id="9940245at2759"/>
<dbReference type="Proteomes" id="UP000515129">
    <property type="component" value="Chromosome 42"/>
</dbReference>
<keyword evidence="6" id="KW-0732">Signal</keyword>
<evidence type="ECO:0000256" key="1">
    <source>
        <dbReference type="ARBA" id="ARBA00004613"/>
    </source>
</evidence>
<dbReference type="AlphaFoldDB" id="A0A6P6LLW6"/>
<dbReference type="KEGG" id="caua:113060645"/>
<keyword evidence="5" id="KW-0165">Cleavage on pair of basic residues</keyword>
<dbReference type="GO" id="GO:0005576">
    <property type="term" value="C:extracellular region"/>
    <property type="evidence" value="ECO:0007669"/>
    <property type="project" value="UniProtKB-SubCell"/>
</dbReference>
<dbReference type="PANTHER" id="PTHR28585">
    <property type="entry name" value="TUBEROINFUNDIBULAR PEPTIDE OF 39 RESIDUES"/>
    <property type="match status" value="1"/>
</dbReference>
<accession>A0A6P6LLW6</accession>
<evidence type="ECO:0000313" key="9">
    <source>
        <dbReference type="Proteomes" id="UP000515129"/>
    </source>
</evidence>
<evidence type="ECO:0000256" key="3">
    <source>
        <dbReference type="ARBA" id="ARBA00021831"/>
    </source>
</evidence>
<dbReference type="Pfam" id="PF14980">
    <property type="entry name" value="TIP39"/>
    <property type="match status" value="1"/>
</dbReference>
<dbReference type="GeneID" id="113060645"/>
<dbReference type="InterPro" id="IPR029396">
    <property type="entry name" value="TIP39"/>
</dbReference>
<evidence type="ECO:0000313" key="10">
    <source>
        <dbReference type="RefSeq" id="XP_026085519.1"/>
    </source>
</evidence>
<proteinExistence type="inferred from homology"/>
<comment type="similarity">
    <text evidence="2">Belongs to the parathyroid hormone family.</text>
</comment>
<evidence type="ECO:0000256" key="6">
    <source>
        <dbReference type="ARBA" id="ARBA00022729"/>
    </source>
</evidence>
<protein>
    <recommendedName>
        <fullName evidence="3">Tuberoinfundibular peptide of 39 residues</fullName>
    </recommendedName>
    <alternativeName>
        <fullName evidence="8">Parathyroid hormone 2</fullName>
    </alternativeName>
</protein>
<evidence type="ECO:0000256" key="2">
    <source>
        <dbReference type="ARBA" id="ARBA00006307"/>
    </source>
</evidence>
<gene>
    <name evidence="10" type="primary">LOC113060645</name>
</gene>
<dbReference type="RefSeq" id="XP_026085519.1">
    <property type="nucleotide sequence ID" value="XM_026229734.1"/>
</dbReference>